<comment type="catalytic activity">
    <reaction evidence="1">
        <text>2 a mycocerosyl-[mycocerosic acid synthase] + a phthiocerol = a dimycocerosyl phthiocerol + 2 holo-[mycocerosic acid synthase].</text>
        <dbReference type="EC" id="2.3.1.282"/>
    </reaction>
</comment>
<gene>
    <name evidence="13" type="ORF">ACFQ4L_07590</name>
</gene>
<evidence type="ECO:0000313" key="14">
    <source>
        <dbReference type="Proteomes" id="UP001597244"/>
    </source>
</evidence>
<dbReference type="EC" id="2.3.1.282" evidence="5"/>
<evidence type="ECO:0000259" key="12">
    <source>
        <dbReference type="Pfam" id="PF16911"/>
    </source>
</evidence>
<protein>
    <recommendedName>
        <fullName evidence="6">Phthiocerol/phthiodiolone dimycocerosyl transferase</fullName>
        <ecNumber evidence="5">2.3.1.282</ecNumber>
    </recommendedName>
    <alternativeName>
        <fullName evidence="11">Acyltransferase PapA5</fullName>
    </alternativeName>
    <alternativeName>
        <fullName evidence="9">Phthiocerol/phthiodiolone O-acyltransferase</fullName>
    </alternativeName>
    <alternativeName>
        <fullName evidence="10">Polyketide synthase-associated protein A5</fullName>
    </alternativeName>
</protein>
<accession>A0ABW4DR42</accession>
<sequence>MQKTYQGEPLDIIHTVGLDTVYPVVRCQIDFAKSLTLNRLANAVQKVSKIIPEIFCRYEIQRNAFIPVTENATDLIRIDVAEPDTDAATWDLMTEPQLRIYWQTVEQKTRLIFYISHILADGAGSKQLLALIARAYRQDQPALTGVVNHQEIDWLIKLVAAHSASQRPVDHPAQPLMLPPIKSTEPQKYRVGSLTLTKKETTNLLSSAREQHVTVNDVVMTAFGRVIQQLAGVERIALACPTDMRPLNPTPVGGYQIANLTSRYNFDVAVAATDSFATIVQKVHAEMAQNKKNHQCFDSIQGLLDQYQHAPLAMLQQTIQANYHMRSIAYTNFGVLNAADLNFGEVPIESLTITGGFRRMPNFQIAVGTFADRLTLAFNMIGTDAEFDQGLRIAKQMAELIQIF</sequence>
<evidence type="ECO:0000256" key="9">
    <source>
        <dbReference type="ARBA" id="ARBA00030465"/>
    </source>
</evidence>
<comment type="catalytic activity">
    <reaction evidence="2">
        <text>2 a mycocerosyl-[mycocerosic acid synthase] + a phenolphthiocerol = a dimycocerosyl phenolphthiocerol + 2 holo-[mycocerosic acid synthase].</text>
        <dbReference type="EC" id="2.3.1.282"/>
    </reaction>
</comment>
<evidence type="ECO:0000256" key="4">
    <source>
        <dbReference type="ARBA" id="ARBA00006558"/>
    </source>
</evidence>
<dbReference type="EMBL" id="JBHTOF010000090">
    <property type="protein sequence ID" value="MFD1465921.1"/>
    <property type="molecule type" value="Genomic_DNA"/>
</dbReference>
<organism evidence="13 14">
    <name type="scientific">Lapidilactobacillus mulanensis</name>
    <dbReference type="NCBI Taxonomy" id="2485999"/>
    <lineage>
        <taxon>Bacteria</taxon>
        <taxon>Bacillati</taxon>
        <taxon>Bacillota</taxon>
        <taxon>Bacilli</taxon>
        <taxon>Lactobacillales</taxon>
        <taxon>Lactobacillaceae</taxon>
        <taxon>Lapidilactobacillus</taxon>
    </lineage>
</organism>
<proteinExistence type="inferred from homology"/>
<dbReference type="Proteomes" id="UP001597244">
    <property type="component" value="Unassembled WGS sequence"/>
</dbReference>
<dbReference type="Gene3D" id="3.30.559.30">
    <property type="entry name" value="Nonribosomal peptide synthetase, condensation domain"/>
    <property type="match status" value="1"/>
</dbReference>
<evidence type="ECO:0000256" key="3">
    <source>
        <dbReference type="ARBA" id="ARBA00001907"/>
    </source>
</evidence>
<dbReference type="InterPro" id="IPR052058">
    <property type="entry name" value="Alcohol_O-acetyltransferase"/>
</dbReference>
<comment type="similarity">
    <text evidence="4">Belongs to the acyltransferase PapA5 family.</text>
</comment>
<dbReference type="Pfam" id="PF16911">
    <property type="entry name" value="PapA_C"/>
    <property type="match status" value="1"/>
</dbReference>
<evidence type="ECO:0000256" key="11">
    <source>
        <dbReference type="ARBA" id="ARBA00033407"/>
    </source>
</evidence>
<dbReference type="Gene3D" id="3.30.559.10">
    <property type="entry name" value="Chloramphenicol acetyltransferase-like domain"/>
    <property type="match status" value="1"/>
</dbReference>
<comment type="catalytic activity">
    <reaction evidence="3">
        <text>2 a mycocerosyl-[mycocerosic acid synthase] + a phthiodiolone = a dimycocerosyl phthiodiolone + 2 holo-[mycocerosic acid synthase].</text>
        <dbReference type="EC" id="2.3.1.282"/>
    </reaction>
</comment>
<evidence type="ECO:0000256" key="6">
    <source>
        <dbReference type="ARBA" id="ARBA00013449"/>
    </source>
</evidence>
<evidence type="ECO:0000256" key="2">
    <source>
        <dbReference type="ARBA" id="ARBA00000625"/>
    </source>
</evidence>
<dbReference type="RefSeq" id="WP_164506614.1">
    <property type="nucleotide sequence ID" value="NZ_JBHTOF010000090.1"/>
</dbReference>
<dbReference type="InterPro" id="IPR023213">
    <property type="entry name" value="CAT-like_dom_sf"/>
</dbReference>
<evidence type="ECO:0000313" key="13">
    <source>
        <dbReference type="EMBL" id="MFD1465921.1"/>
    </source>
</evidence>
<reference evidence="14" key="1">
    <citation type="journal article" date="2019" name="Int. J. Syst. Evol. Microbiol.">
        <title>The Global Catalogue of Microorganisms (GCM) 10K type strain sequencing project: providing services to taxonomists for standard genome sequencing and annotation.</title>
        <authorList>
            <consortium name="The Broad Institute Genomics Platform"/>
            <consortium name="The Broad Institute Genome Sequencing Center for Infectious Disease"/>
            <person name="Wu L."/>
            <person name="Ma J."/>
        </authorList>
    </citation>
    <scope>NUCLEOTIDE SEQUENCE [LARGE SCALE GENOMIC DNA]</scope>
    <source>
        <strain evidence="14">CCM 8951</strain>
    </source>
</reference>
<name>A0ABW4DR42_9LACO</name>
<comment type="caution">
    <text evidence="13">The sequence shown here is derived from an EMBL/GenBank/DDBJ whole genome shotgun (WGS) entry which is preliminary data.</text>
</comment>
<evidence type="ECO:0000256" key="5">
    <source>
        <dbReference type="ARBA" id="ARBA00012866"/>
    </source>
</evidence>
<keyword evidence="14" id="KW-1185">Reference proteome</keyword>
<evidence type="ECO:0000256" key="7">
    <source>
        <dbReference type="ARBA" id="ARBA00022679"/>
    </source>
</evidence>
<dbReference type="PANTHER" id="PTHR28037">
    <property type="entry name" value="ALCOHOL O-ACETYLTRANSFERASE 1-RELATED"/>
    <property type="match status" value="1"/>
</dbReference>
<dbReference type="PANTHER" id="PTHR28037:SF1">
    <property type="entry name" value="ALCOHOL O-ACETYLTRANSFERASE 1-RELATED"/>
    <property type="match status" value="1"/>
</dbReference>
<keyword evidence="8" id="KW-0012">Acyltransferase</keyword>
<evidence type="ECO:0000256" key="8">
    <source>
        <dbReference type="ARBA" id="ARBA00023315"/>
    </source>
</evidence>
<dbReference type="SUPFAM" id="SSF52777">
    <property type="entry name" value="CoA-dependent acyltransferases"/>
    <property type="match status" value="2"/>
</dbReference>
<dbReference type="InterPro" id="IPR031641">
    <property type="entry name" value="PapA_C"/>
</dbReference>
<evidence type="ECO:0000256" key="10">
    <source>
        <dbReference type="ARBA" id="ARBA00032317"/>
    </source>
</evidence>
<evidence type="ECO:0000256" key="1">
    <source>
        <dbReference type="ARBA" id="ARBA00000026"/>
    </source>
</evidence>
<keyword evidence="7" id="KW-0808">Transferase</keyword>
<feature type="domain" description="Phthiocerol/phthiodiolone dimycocerosyl transferase C-terminal" evidence="12">
    <location>
        <begin position="186"/>
        <end position="339"/>
    </location>
</feature>